<dbReference type="InterPro" id="IPR016454">
    <property type="entry name" value="Cysteine_dSase"/>
</dbReference>
<dbReference type="InterPro" id="IPR000192">
    <property type="entry name" value="Aminotrans_V_dom"/>
</dbReference>
<dbReference type="SUPFAM" id="SSF53383">
    <property type="entry name" value="PLP-dependent transferases"/>
    <property type="match status" value="1"/>
</dbReference>
<feature type="domain" description="Aminotransferase class V" evidence="11">
    <location>
        <begin position="122"/>
        <end position="331"/>
    </location>
</feature>
<keyword evidence="7" id="KW-0663">Pyridoxal phosphate</keyword>
<evidence type="ECO:0000256" key="3">
    <source>
        <dbReference type="ARBA" id="ARBA00006490"/>
    </source>
</evidence>
<dbReference type="Proteomes" id="UP001589683">
    <property type="component" value="Unassembled WGS sequence"/>
</dbReference>
<evidence type="ECO:0000313" key="12">
    <source>
        <dbReference type="EMBL" id="MFB9232550.1"/>
    </source>
</evidence>
<keyword evidence="5" id="KW-0808">Transferase</keyword>
<dbReference type="Gene3D" id="1.10.260.50">
    <property type="match status" value="1"/>
</dbReference>
<reference evidence="12 13" key="1">
    <citation type="submission" date="2024-09" db="EMBL/GenBank/DDBJ databases">
        <authorList>
            <person name="Sun Q."/>
            <person name="Mori K."/>
        </authorList>
    </citation>
    <scope>NUCLEOTIDE SEQUENCE [LARGE SCALE GENOMIC DNA]</scope>
    <source>
        <strain evidence="12 13">CECT 8726</strain>
    </source>
</reference>
<dbReference type="Gene3D" id="3.40.640.10">
    <property type="entry name" value="Type I PLP-dependent aspartate aminotransferase-like (Major domain)"/>
    <property type="match status" value="1"/>
</dbReference>
<dbReference type="PIRSF" id="PIRSF005572">
    <property type="entry name" value="NifS"/>
    <property type="match status" value="1"/>
</dbReference>
<organism evidence="12 13">
    <name type="scientific">Pseudohalocynthiibacter aestuariivivens</name>
    <dbReference type="NCBI Taxonomy" id="1591409"/>
    <lineage>
        <taxon>Bacteria</taxon>
        <taxon>Pseudomonadati</taxon>
        <taxon>Pseudomonadota</taxon>
        <taxon>Alphaproteobacteria</taxon>
        <taxon>Rhodobacterales</taxon>
        <taxon>Paracoccaceae</taxon>
        <taxon>Pseudohalocynthiibacter</taxon>
    </lineage>
</organism>
<comment type="catalytic activity">
    <reaction evidence="10">
        <text>(sulfur carrier)-H + L-cysteine = (sulfur carrier)-SH + L-alanine</text>
        <dbReference type="Rhea" id="RHEA:43892"/>
        <dbReference type="Rhea" id="RHEA-COMP:14737"/>
        <dbReference type="Rhea" id="RHEA-COMP:14739"/>
        <dbReference type="ChEBI" id="CHEBI:29917"/>
        <dbReference type="ChEBI" id="CHEBI:35235"/>
        <dbReference type="ChEBI" id="CHEBI:57972"/>
        <dbReference type="ChEBI" id="CHEBI:64428"/>
        <dbReference type="EC" id="2.8.1.7"/>
    </reaction>
</comment>
<feature type="domain" description="Aminotransferase class V" evidence="11">
    <location>
        <begin position="4"/>
        <end position="88"/>
    </location>
</feature>
<dbReference type="PANTHER" id="PTHR11601">
    <property type="entry name" value="CYSTEINE DESULFURYLASE FAMILY MEMBER"/>
    <property type="match status" value="1"/>
</dbReference>
<dbReference type="InterPro" id="IPR015422">
    <property type="entry name" value="PyrdxlP-dep_Trfase_small"/>
</dbReference>
<keyword evidence="6" id="KW-0479">Metal-binding</keyword>
<sequence>MTRTYLDWNATTPLRPEARAAMIAAMDVFGNPSSVHAEGRAAKAIVERARAQVAEAFGALGADIVFTSGSTEGAALALAGRNLNGALVEHDAVASWINPTLNVSADGAVEVTDPVSSTLQAANSETGILQELPEGLAVTDATQIFGKLPFAFSWCGAEMALVSAHKLGGPKGVGAVVLRQGVDLPSQIKGGGQEMGRRSGTENLIGIAGFGAAAEAATRDLADGMWDRVEKLRNILEKELAESVKCTIFVGKGAKRLPNTSCFAVPGWKSETQVMQMDLAGFAVSAGSACSSGKVKASPVLLAMGYDKETAGSAIRVSLGPTTSEDDVLRFADTWAAHYQKFRARAA</sequence>
<evidence type="ECO:0000256" key="4">
    <source>
        <dbReference type="ARBA" id="ARBA00013558"/>
    </source>
</evidence>
<evidence type="ECO:0000256" key="9">
    <source>
        <dbReference type="ARBA" id="ARBA00023014"/>
    </source>
</evidence>
<comment type="function">
    <text evidence="2">Catalyzes the removal of elemental sulfur atoms from cysteine to produce alanine. Seems to participate in the biosynthesis of the nitrogenase metalloclusters by providing the inorganic sulfur required for the Fe-S core formation.</text>
</comment>
<comment type="cofactor">
    <cofactor evidence="1">
        <name>pyridoxal 5'-phosphate</name>
        <dbReference type="ChEBI" id="CHEBI:597326"/>
    </cofactor>
</comment>
<dbReference type="InterPro" id="IPR015421">
    <property type="entry name" value="PyrdxlP-dep_Trfase_major"/>
</dbReference>
<accession>A0ABV5JHG4</accession>
<protein>
    <recommendedName>
        <fullName evidence="4">Cysteine desulfurase</fullName>
    </recommendedName>
</protein>
<evidence type="ECO:0000256" key="5">
    <source>
        <dbReference type="ARBA" id="ARBA00022679"/>
    </source>
</evidence>
<evidence type="ECO:0000259" key="11">
    <source>
        <dbReference type="Pfam" id="PF00266"/>
    </source>
</evidence>
<evidence type="ECO:0000256" key="1">
    <source>
        <dbReference type="ARBA" id="ARBA00001933"/>
    </source>
</evidence>
<evidence type="ECO:0000256" key="2">
    <source>
        <dbReference type="ARBA" id="ARBA00003120"/>
    </source>
</evidence>
<dbReference type="Gene3D" id="3.90.1150.10">
    <property type="entry name" value="Aspartate Aminotransferase, domain 1"/>
    <property type="match status" value="1"/>
</dbReference>
<name>A0ABV5JHG4_9RHOB</name>
<dbReference type="Pfam" id="PF00266">
    <property type="entry name" value="Aminotran_5"/>
    <property type="match status" value="2"/>
</dbReference>
<keyword evidence="9" id="KW-0411">Iron-sulfur</keyword>
<evidence type="ECO:0000256" key="8">
    <source>
        <dbReference type="ARBA" id="ARBA00023004"/>
    </source>
</evidence>
<evidence type="ECO:0000256" key="10">
    <source>
        <dbReference type="ARBA" id="ARBA00050776"/>
    </source>
</evidence>
<keyword evidence="8" id="KW-0408">Iron</keyword>
<dbReference type="RefSeq" id="WP_213887821.1">
    <property type="nucleotide sequence ID" value="NZ_JAGFNU010000002.1"/>
</dbReference>
<comment type="similarity">
    <text evidence="3">Belongs to the class-V pyridoxal-phosphate-dependent aminotransferase family. NifS/IscS subfamily.</text>
</comment>
<dbReference type="EMBL" id="JBHMEA010000039">
    <property type="protein sequence ID" value="MFB9232550.1"/>
    <property type="molecule type" value="Genomic_DNA"/>
</dbReference>
<evidence type="ECO:0000256" key="7">
    <source>
        <dbReference type="ARBA" id="ARBA00022898"/>
    </source>
</evidence>
<keyword evidence="13" id="KW-1185">Reference proteome</keyword>
<comment type="caution">
    <text evidence="12">The sequence shown here is derived from an EMBL/GenBank/DDBJ whole genome shotgun (WGS) entry which is preliminary data.</text>
</comment>
<proteinExistence type="inferred from homology"/>
<dbReference type="InterPro" id="IPR015424">
    <property type="entry name" value="PyrdxlP-dep_Trfase"/>
</dbReference>
<gene>
    <name evidence="12" type="ORF">ACFFUT_12215</name>
</gene>
<evidence type="ECO:0000313" key="13">
    <source>
        <dbReference type="Proteomes" id="UP001589683"/>
    </source>
</evidence>
<evidence type="ECO:0000256" key="6">
    <source>
        <dbReference type="ARBA" id="ARBA00022723"/>
    </source>
</evidence>
<dbReference type="PANTHER" id="PTHR11601:SF34">
    <property type="entry name" value="CYSTEINE DESULFURASE"/>
    <property type="match status" value="1"/>
</dbReference>